<keyword evidence="10 19" id="KW-1133">Transmembrane helix</keyword>
<dbReference type="PROSITE" id="PS51363">
    <property type="entry name" value="W2"/>
    <property type="match status" value="1"/>
</dbReference>
<keyword evidence="5" id="KW-0597">Phosphoprotein</keyword>
<evidence type="ECO:0000256" key="1">
    <source>
        <dbReference type="ARBA" id="ARBA00004651"/>
    </source>
</evidence>
<feature type="transmembrane region" description="Helical" evidence="19">
    <location>
        <begin position="1233"/>
        <end position="1252"/>
    </location>
</feature>
<feature type="transmembrane region" description="Helical" evidence="19">
    <location>
        <begin position="1344"/>
        <end position="1368"/>
    </location>
</feature>
<dbReference type="KEGG" id="dpte:113794246"/>
<evidence type="ECO:0000256" key="14">
    <source>
        <dbReference type="ARBA" id="ARBA00023180"/>
    </source>
</evidence>
<feature type="binding site" evidence="15">
    <location>
        <position position="1415"/>
    </location>
    <ligand>
        <name>Na(+)</name>
        <dbReference type="ChEBI" id="CHEBI:29101"/>
        <label>1</label>
    </ligand>
</feature>
<feature type="compositionally biased region" description="Gly residues" evidence="18">
    <location>
        <begin position="649"/>
        <end position="663"/>
    </location>
</feature>
<dbReference type="SUPFAM" id="SSF161070">
    <property type="entry name" value="SNF-like"/>
    <property type="match status" value="1"/>
</dbReference>
<evidence type="ECO:0000256" key="12">
    <source>
        <dbReference type="ARBA" id="ARBA00023136"/>
    </source>
</evidence>
<keyword evidence="8" id="KW-0532">Neurotransmitter transport</keyword>
<dbReference type="GO" id="GO:0003723">
    <property type="term" value="F:RNA binding"/>
    <property type="evidence" value="ECO:0007669"/>
    <property type="project" value="InterPro"/>
</dbReference>
<feature type="transmembrane region" description="Helical" evidence="19">
    <location>
        <begin position="1519"/>
        <end position="1538"/>
    </location>
</feature>
<feature type="binding site" evidence="15">
    <location>
        <position position="1065"/>
    </location>
    <ligand>
        <name>Na(+)</name>
        <dbReference type="ChEBI" id="CHEBI:29101"/>
        <label>1</label>
    </ligand>
</feature>
<dbReference type="SUPFAM" id="SSF48371">
    <property type="entry name" value="ARM repeat"/>
    <property type="match status" value="3"/>
</dbReference>
<dbReference type="Proteomes" id="UP000515146">
    <property type="component" value="Unplaced"/>
</dbReference>
<feature type="transmembrane region" description="Helical" evidence="19">
    <location>
        <begin position="1131"/>
        <end position="1159"/>
    </location>
</feature>
<keyword evidence="11 15" id="KW-0915">Sodium</keyword>
<name>A0A6P6Y3T8_DERPT</name>
<sequence length="1630" mass="186723">FSGCKIFKTQPTTDNQRVLEGEASSRYSGGKDNNDVYQQHQQSQQQQRPISIHSTTTTTTTQQQQPPPPPPTTSTTLSSSIYGRNNNSGGSSSTSSGSGILIRRFAPPNNQRDACDNPQIVYKVRGILNKITPEKFEKLSQELLDLGLESEDVLTRVLLLIFNKALDDYKYSCMYAKLCKVINDNVSKYYEQNYNKNVFKILLLKKCKEEYENRCNAFEQFDNQNGPLSVDDEEKRSLAKQKMLCNIKFICELGKQQLLPKNILHDCIKQLLSRAKNQSFADKMQDLECLCEIMKNIGHLLETSEKASILLDQYFDRMNTYSKSNEINSRIKFMLLDVIDLRKNNWIPRQKDVLQSSVAEKVPEKENNGLLSSYGTLYHMHHLRHGGIGVGGGGNPLMNQGRMDDMFAPMPIGPIYLGTGPGAINDHNFSQWNNQRRPNYNQKNSSSYSSGNMNNNNYNSHQQQHQQQQQQSSSMMMMKRDNQSNYRQNYQQQQQQHNNNMASNNQNNTMNGMNNMRETSSTVANLPPRFQKQQMKQNTNLSFIKPQFQQQQQQNNFQDHNQQRMMPMMKPQQQQFINNNDNNRSQTTAFNRLPSSTSTTTTNPFQKPNNTFSKFINPTKLNGKDVSGGNSVLANGMNQMRLQDDTNSGGSGIGGGNSGGGGSDDTQNKDEPVNLFFEIEKLLNEYYTDEKQLDGIIQFLKTTTSNFDECLLSIMRINIGKSEQERELTNKLLNKIKSEQIVDDSIFLSSLKNLFSKINELEVETPRARTYVAGYIAMAIIENVISLKEIGDLLDGGQHYPLFPLILQNLHKAKDQEWLFDLFTESKINLMQMVPEPDRNKERMADILEDRNLTFLYPMLRIESDITKQITSDCSPSSLYRWLKDNVNQTLQNSTEFISVVFSTLLKHIISKYNNPDNPFVFSTTLFAQQENELKKYSTILQKFLSGKHDLQLIVLYSLQTYCYEHNFPKGLIEKWFNMLYEQEIVDDDVFFRWREDINEEYPGKGKALFQVNKWLIWLEEDDDDDEEDDNDDNDDGDDDDFDNSLDQQRETWNKKLDFLLSVIGFAVDLSNVWRFPYLCFKNGGGAFLIPYLIMLAIGGVPLFFMELALGQYHRKGAITCWSRVVPLFKGIGYSVVLIAFYVDLYYNVIIAWALHFFFKSFSTELPWSKCNNEWNTEKCFEINELIINNNNRTTNLSGNTSNLIRNSAALEYFSRQFLQFHQSPGIQNLGEIRLEIACSLLMVYIICYFSLWKGISTSGKVVWFTALFPYVVLFILLIRGIMLPGAIDGIRYYLTPDFNALYDANVWVDAATQVFFSLGPGFGVLLAFASYNKFHNNVHRDAVLTSAINSATSFLAGFVIFSVLGYMAKRLDVDIRDIAAEGPGLVFIVYPEAISTMPAGPIWAIIFFLMLLTLGLDSSFGGSEAIITAISDEYPLVKRNRETFVAILFSIYFLIGLASCTQGGVYIVHFMDRFAAGYSILFAVLFEAIAISWIYGVRRFSQDIKLMVGFEICWWWKFCWAIMAPFFIMFIIVYGLINYEPLKYHDYEYPMWVNYLGLLIASSSILCIPITAIWMILITSGSLKERIIKLLKPYDDQRRKILMLRVGGGKQSKHSMDTFQSIRSPVSKV</sequence>
<dbReference type="GO" id="GO:0005330">
    <property type="term" value="F:dopamine:sodium symporter activity"/>
    <property type="evidence" value="ECO:0007669"/>
    <property type="project" value="TreeGrafter"/>
</dbReference>
<dbReference type="FunCoup" id="A0A6P6Y3T8">
    <property type="interactions" value="1184"/>
</dbReference>
<gene>
    <name evidence="23" type="primary">LOC113794246</name>
</gene>
<dbReference type="PANTHER" id="PTHR11616:SF320">
    <property type="entry name" value="SODIUM-DEPENDENT NORADRENALINE TRANSPORTER"/>
    <property type="match status" value="1"/>
</dbReference>
<keyword evidence="12 19" id="KW-0472">Membrane</keyword>
<feature type="compositionally biased region" description="Acidic residues" evidence="18">
    <location>
        <begin position="1024"/>
        <end position="1044"/>
    </location>
</feature>
<dbReference type="SMART" id="SM00515">
    <property type="entry name" value="eIF5C"/>
    <property type="match status" value="1"/>
</dbReference>
<feature type="domain" description="MI" evidence="21">
    <location>
        <begin position="674"/>
        <end position="795"/>
    </location>
</feature>
<keyword evidence="14" id="KW-0325">Glycoprotein</keyword>
<dbReference type="PROSITE" id="PS00754">
    <property type="entry name" value="NA_NEUROTRAN_SYMP_2"/>
    <property type="match status" value="1"/>
</dbReference>
<protein>
    <recommendedName>
        <fullName evidence="17">Transporter</fullName>
    </recommendedName>
</protein>
<dbReference type="GO" id="GO:0006865">
    <property type="term" value="P:amino acid transport"/>
    <property type="evidence" value="ECO:0007669"/>
    <property type="project" value="TreeGrafter"/>
</dbReference>
<dbReference type="InterPro" id="IPR003890">
    <property type="entry name" value="MIF4G-like_typ-3"/>
</dbReference>
<comment type="similarity">
    <text evidence="2 17">Belongs to the sodium:neurotransmitter symporter (SNF) (TC 2.A.22) family.</text>
</comment>
<feature type="disulfide bond" evidence="16">
    <location>
        <begin position="1171"/>
        <end position="1180"/>
    </location>
</feature>
<keyword evidence="6 17" id="KW-0812">Transmembrane</keyword>
<feature type="non-terminal residue" evidence="23">
    <location>
        <position position="1"/>
    </location>
</feature>
<feature type="transmembrane region" description="Helical" evidence="19">
    <location>
        <begin position="1558"/>
        <end position="1580"/>
    </location>
</feature>
<keyword evidence="13 16" id="KW-1015">Disulfide bond</keyword>
<keyword evidence="9 17" id="KW-0769">Symport</keyword>
<feature type="transmembrane region" description="Helical" evidence="19">
    <location>
        <begin position="1475"/>
        <end position="1498"/>
    </location>
</feature>
<feature type="region of interest" description="Disordered" evidence="18">
    <location>
        <begin position="641"/>
        <end position="670"/>
    </location>
</feature>
<feature type="compositionally biased region" description="Low complexity" evidence="18">
    <location>
        <begin position="38"/>
        <end position="47"/>
    </location>
</feature>
<dbReference type="GO" id="GO:0030424">
    <property type="term" value="C:axon"/>
    <property type="evidence" value="ECO:0007669"/>
    <property type="project" value="TreeGrafter"/>
</dbReference>
<feature type="binding site" evidence="15">
    <location>
        <position position="1072"/>
    </location>
    <ligand>
        <name>Na(+)</name>
        <dbReference type="ChEBI" id="CHEBI:29101"/>
        <label>1</label>
    </ligand>
</feature>
<feature type="binding site" evidence="15">
    <location>
        <position position="1418"/>
    </location>
    <ligand>
        <name>Na(+)</name>
        <dbReference type="ChEBI" id="CHEBI:29101"/>
        <label>1</label>
    </ligand>
</feature>
<keyword evidence="4" id="KW-1003">Cell membrane</keyword>
<feature type="transmembrane region" description="Helical" evidence="19">
    <location>
        <begin position="1308"/>
        <end position="1332"/>
    </location>
</feature>
<dbReference type="Pfam" id="PF02854">
    <property type="entry name" value="MIF4G"/>
    <property type="match status" value="1"/>
</dbReference>
<dbReference type="InterPro" id="IPR016024">
    <property type="entry name" value="ARM-type_fold"/>
</dbReference>
<dbReference type="GO" id="GO:0032809">
    <property type="term" value="C:neuronal cell body membrane"/>
    <property type="evidence" value="ECO:0007669"/>
    <property type="project" value="TreeGrafter"/>
</dbReference>
<evidence type="ECO:0000256" key="19">
    <source>
        <dbReference type="SAM" id="Phobius"/>
    </source>
</evidence>
<feature type="binding site" evidence="15">
    <location>
        <position position="1067"/>
    </location>
    <ligand>
        <name>Na(+)</name>
        <dbReference type="ChEBI" id="CHEBI:29101"/>
        <label>1</label>
    </ligand>
</feature>
<dbReference type="Pfam" id="PF02020">
    <property type="entry name" value="W2"/>
    <property type="match status" value="1"/>
</dbReference>
<dbReference type="PROSITE" id="PS50267">
    <property type="entry name" value="NA_NEUROTRAN_SYMP_3"/>
    <property type="match status" value="1"/>
</dbReference>
<evidence type="ECO:0000256" key="11">
    <source>
        <dbReference type="ARBA" id="ARBA00023053"/>
    </source>
</evidence>
<evidence type="ECO:0000256" key="13">
    <source>
        <dbReference type="ARBA" id="ARBA00023157"/>
    </source>
</evidence>
<feature type="binding site" evidence="15">
    <location>
        <position position="1068"/>
    </location>
    <ligand>
        <name>Na(+)</name>
        <dbReference type="ChEBI" id="CHEBI:29101"/>
        <label>1</label>
    </ligand>
</feature>
<dbReference type="Pfam" id="PF00209">
    <property type="entry name" value="SNF"/>
    <property type="match status" value="1"/>
</dbReference>
<evidence type="ECO:0000256" key="18">
    <source>
        <dbReference type="SAM" id="MobiDB-lite"/>
    </source>
</evidence>
<keyword evidence="22" id="KW-1185">Reference proteome</keyword>
<feature type="region of interest" description="Disordered" evidence="18">
    <location>
        <begin position="1"/>
        <end position="114"/>
    </location>
</feature>
<feature type="transmembrane region" description="Helical" evidence="19">
    <location>
        <begin position="1089"/>
        <end position="1110"/>
    </location>
</feature>
<evidence type="ECO:0000256" key="16">
    <source>
        <dbReference type="PIRSR" id="PIRSR600175-2"/>
    </source>
</evidence>
<dbReference type="GO" id="GO:0042734">
    <property type="term" value="C:presynaptic membrane"/>
    <property type="evidence" value="ECO:0007669"/>
    <property type="project" value="TreeGrafter"/>
</dbReference>
<dbReference type="InterPro" id="IPR037272">
    <property type="entry name" value="SNS_sf"/>
</dbReference>
<feature type="binding site" evidence="15">
    <location>
        <position position="1318"/>
    </location>
    <ligand>
        <name>Na(+)</name>
        <dbReference type="ChEBI" id="CHEBI:29101"/>
        <label>1</label>
    </ligand>
</feature>
<dbReference type="GO" id="GO:0046872">
    <property type="term" value="F:metal ion binding"/>
    <property type="evidence" value="ECO:0007669"/>
    <property type="project" value="UniProtKB-KW"/>
</dbReference>
<dbReference type="NCBIfam" id="NF037979">
    <property type="entry name" value="Na_transp"/>
    <property type="match status" value="1"/>
</dbReference>
<dbReference type="InParanoid" id="A0A6P6Y3T8"/>
<evidence type="ECO:0000256" key="2">
    <source>
        <dbReference type="ARBA" id="ARBA00006459"/>
    </source>
</evidence>
<feature type="compositionally biased region" description="Low complexity" evidence="18">
    <location>
        <begin position="577"/>
        <end position="586"/>
    </location>
</feature>
<dbReference type="Gene3D" id="1.25.40.180">
    <property type="match status" value="3"/>
</dbReference>
<dbReference type="InterPro" id="IPR000175">
    <property type="entry name" value="Na/ntran_symport"/>
</dbReference>
<dbReference type="OrthoDB" id="514777at2759"/>
<keyword evidence="3 17" id="KW-0813">Transport</keyword>
<feature type="transmembrane region" description="Helical" evidence="19">
    <location>
        <begin position="1403"/>
        <end position="1423"/>
    </location>
</feature>
<feature type="region of interest" description="Disordered" evidence="18">
    <location>
        <begin position="1024"/>
        <end position="1045"/>
    </location>
</feature>
<comment type="subcellular location">
    <subcellularLocation>
        <location evidence="1">Cell membrane</location>
        <topology evidence="1">Multi-pass membrane protein</topology>
    </subcellularLocation>
</comment>
<dbReference type="PROSITE" id="PS00610">
    <property type="entry name" value="NA_NEUROTRAN_SYMP_1"/>
    <property type="match status" value="1"/>
</dbReference>
<evidence type="ECO:0000313" key="23">
    <source>
        <dbReference type="RefSeq" id="XP_027200152.1"/>
    </source>
</evidence>
<evidence type="ECO:0000256" key="10">
    <source>
        <dbReference type="ARBA" id="ARBA00022989"/>
    </source>
</evidence>
<feature type="compositionally biased region" description="Polar residues" evidence="18">
    <location>
        <begin position="427"/>
        <end position="438"/>
    </location>
</feature>
<evidence type="ECO:0000256" key="4">
    <source>
        <dbReference type="ARBA" id="ARBA00022475"/>
    </source>
</evidence>
<proteinExistence type="inferred from homology"/>
<evidence type="ECO:0000256" key="5">
    <source>
        <dbReference type="ARBA" id="ARBA00022553"/>
    </source>
</evidence>
<evidence type="ECO:0000259" key="20">
    <source>
        <dbReference type="PROSITE" id="PS51363"/>
    </source>
</evidence>
<evidence type="ECO:0000256" key="6">
    <source>
        <dbReference type="ARBA" id="ARBA00022692"/>
    </source>
</evidence>
<evidence type="ECO:0000256" key="9">
    <source>
        <dbReference type="ARBA" id="ARBA00022847"/>
    </source>
</evidence>
<feature type="compositionally biased region" description="Polar residues" evidence="18">
    <location>
        <begin position="603"/>
        <end position="619"/>
    </location>
</feature>
<dbReference type="GO" id="GO:0051583">
    <property type="term" value="P:dopamine uptake involved in synaptic transmission"/>
    <property type="evidence" value="ECO:0007669"/>
    <property type="project" value="TreeGrafter"/>
</dbReference>
<evidence type="ECO:0000256" key="17">
    <source>
        <dbReference type="RuleBase" id="RU003732"/>
    </source>
</evidence>
<dbReference type="RefSeq" id="XP_027200152.1">
    <property type="nucleotide sequence ID" value="XM_027344351.1"/>
</dbReference>
<evidence type="ECO:0000256" key="7">
    <source>
        <dbReference type="ARBA" id="ARBA00022723"/>
    </source>
</evidence>
<evidence type="ECO:0000256" key="15">
    <source>
        <dbReference type="PIRSR" id="PIRSR600175-1"/>
    </source>
</evidence>
<feature type="compositionally biased region" description="Low complexity" evidence="18">
    <location>
        <begin position="439"/>
        <end position="516"/>
    </location>
</feature>
<feature type="binding site" evidence="15">
    <location>
        <position position="1419"/>
    </location>
    <ligand>
        <name>Na(+)</name>
        <dbReference type="ChEBI" id="CHEBI:29101"/>
        <label>1</label>
    </ligand>
</feature>
<dbReference type="PANTHER" id="PTHR11616">
    <property type="entry name" value="SODIUM/CHLORIDE DEPENDENT TRANSPORTER"/>
    <property type="match status" value="1"/>
</dbReference>
<dbReference type="InterPro" id="IPR003307">
    <property type="entry name" value="W2_domain"/>
</dbReference>
<organism evidence="22 23">
    <name type="scientific">Dermatophagoides pteronyssinus</name>
    <name type="common">European house dust mite</name>
    <dbReference type="NCBI Taxonomy" id="6956"/>
    <lineage>
        <taxon>Eukaryota</taxon>
        <taxon>Metazoa</taxon>
        <taxon>Ecdysozoa</taxon>
        <taxon>Arthropoda</taxon>
        <taxon>Chelicerata</taxon>
        <taxon>Arachnida</taxon>
        <taxon>Acari</taxon>
        <taxon>Acariformes</taxon>
        <taxon>Sarcoptiformes</taxon>
        <taxon>Astigmata</taxon>
        <taxon>Psoroptidia</taxon>
        <taxon>Analgoidea</taxon>
        <taxon>Pyroglyphidae</taxon>
        <taxon>Dermatophagoidinae</taxon>
        <taxon>Dermatophagoides</taxon>
    </lineage>
</organism>
<dbReference type="PROSITE" id="PS51366">
    <property type="entry name" value="MI"/>
    <property type="match status" value="1"/>
</dbReference>
<dbReference type="InterPro" id="IPR003891">
    <property type="entry name" value="Initiation_fac_eIF4g_MI"/>
</dbReference>
<evidence type="ECO:0000313" key="22">
    <source>
        <dbReference type="Proteomes" id="UP000515146"/>
    </source>
</evidence>
<evidence type="ECO:0000256" key="8">
    <source>
        <dbReference type="ARBA" id="ARBA00022775"/>
    </source>
</evidence>
<feature type="region of interest" description="Disordered" evidence="18">
    <location>
        <begin position="577"/>
        <end position="619"/>
    </location>
</feature>
<keyword evidence="7 15" id="KW-0479">Metal-binding</keyword>
<feature type="transmembrane region" description="Helical" evidence="19">
    <location>
        <begin position="1444"/>
        <end position="1469"/>
    </location>
</feature>
<feature type="transmembrane region" description="Helical" evidence="19">
    <location>
        <begin position="1264"/>
        <end position="1288"/>
    </location>
</feature>
<accession>A0A6P6Y3T8</accession>
<dbReference type="SMART" id="SM00543">
    <property type="entry name" value="MIF4G"/>
    <property type="match status" value="1"/>
</dbReference>
<feature type="compositionally biased region" description="Low complexity" evidence="18">
    <location>
        <begin position="54"/>
        <end position="64"/>
    </location>
</feature>
<dbReference type="PRINTS" id="PR00176">
    <property type="entry name" value="NANEUSMPORT"/>
</dbReference>
<evidence type="ECO:0000259" key="21">
    <source>
        <dbReference type="PROSITE" id="PS51366"/>
    </source>
</evidence>
<feature type="binding site" evidence="15">
    <location>
        <position position="1350"/>
    </location>
    <ligand>
        <name>Na(+)</name>
        <dbReference type="ChEBI" id="CHEBI:29101"/>
        <label>1</label>
    </ligand>
</feature>
<feature type="region of interest" description="Disordered" evidence="18">
    <location>
        <begin position="427"/>
        <end position="520"/>
    </location>
</feature>
<reference evidence="23" key="1">
    <citation type="submission" date="2025-08" db="UniProtKB">
        <authorList>
            <consortium name="RefSeq"/>
        </authorList>
    </citation>
    <scope>IDENTIFICATION</scope>
    <source>
        <strain evidence="23">Airmid</strain>
    </source>
</reference>
<feature type="domain" description="W2" evidence="20">
    <location>
        <begin position="846"/>
        <end position="1029"/>
    </location>
</feature>
<feature type="compositionally biased region" description="Low complexity" evidence="18">
    <location>
        <begin position="73"/>
        <end position="104"/>
    </location>
</feature>
<dbReference type="CDD" id="cd11559">
    <property type="entry name" value="W2_eIF4G1_like"/>
    <property type="match status" value="1"/>
</dbReference>
<dbReference type="GO" id="GO:0015874">
    <property type="term" value="P:norepinephrine transport"/>
    <property type="evidence" value="ECO:0007669"/>
    <property type="project" value="TreeGrafter"/>
</dbReference>
<evidence type="ECO:0000256" key="3">
    <source>
        <dbReference type="ARBA" id="ARBA00022448"/>
    </source>
</evidence>